<feature type="domain" description="RCK N-terminal" evidence="23">
    <location>
        <begin position="803"/>
        <end position="974"/>
    </location>
</feature>
<accession>A0A6P3R5B9</accession>
<dbReference type="AlphaFoldDB" id="A0A6P3R5B9"/>
<evidence type="ECO:0000256" key="3">
    <source>
        <dbReference type="ARBA" id="ARBA00022448"/>
    </source>
</evidence>
<evidence type="ECO:0000256" key="15">
    <source>
        <dbReference type="ARBA" id="ARBA00029579"/>
    </source>
</evidence>
<evidence type="ECO:0000256" key="10">
    <source>
        <dbReference type="ARBA" id="ARBA00022958"/>
    </source>
</evidence>
<dbReference type="FunFam" id="3.40.50.720:FF:000403">
    <property type="entry name" value="Potassium calcium-activated channel subfamily U member 1"/>
    <property type="match status" value="1"/>
</dbReference>
<dbReference type="InterPro" id="IPR005821">
    <property type="entry name" value="Ion_trans_dom"/>
</dbReference>
<dbReference type="GeneID" id="105300906"/>
<dbReference type="KEGG" id="pvp:105300906"/>
<evidence type="ECO:0000256" key="6">
    <source>
        <dbReference type="ARBA" id="ARBA00022692"/>
    </source>
</evidence>
<dbReference type="RefSeq" id="XP_011371619.1">
    <property type="nucleotide sequence ID" value="XM_011373317.1"/>
</dbReference>
<gene>
    <name evidence="25" type="primary">KCNU1</name>
</gene>
<feature type="compositionally biased region" description="Polar residues" evidence="21">
    <location>
        <begin position="1200"/>
        <end position="1212"/>
    </location>
</feature>
<keyword evidence="3" id="KW-0813">Transport</keyword>
<evidence type="ECO:0000256" key="19">
    <source>
        <dbReference type="ARBA" id="ARBA00075149"/>
    </source>
</evidence>
<dbReference type="InterPro" id="IPR036291">
    <property type="entry name" value="NAD(P)-bd_dom_sf"/>
</dbReference>
<evidence type="ECO:0000256" key="1">
    <source>
        <dbReference type="ARBA" id="ARBA00004651"/>
    </source>
</evidence>
<evidence type="ECO:0000256" key="12">
    <source>
        <dbReference type="ARBA" id="ARBA00023065"/>
    </source>
</evidence>
<evidence type="ECO:0000259" key="23">
    <source>
        <dbReference type="PROSITE" id="PS51201"/>
    </source>
</evidence>
<comment type="function">
    <text evidence="17">Testis-specific potassium channel activated by both intracellular pH and membrane voltage that mediates export of K(+). Represents the primary spermatozoan K(+) current. The channel underlies a pH-triggered membrane hyperpolarization during the process of sperm capacitation, as sperm encounter the alkaline environment near the ovum in the female reproductive tract, thereby playing an essential for male fertility.</text>
</comment>
<keyword evidence="8" id="KW-0106">Calcium</keyword>
<dbReference type="PANTHER" id="PTHR10027">
    <property type="entry name" value="CALCIUM-ACTIVATED POTASSIUM CHANNEL ALPHA CHAIN"/>
    <property type="match status" value="1"/>
</dbReference>
<feature type="transmembrane region" description="Helical" evidence="22">
    <location>
        <begin position="322"/>
        <end position="340"/>
    </location>
</feature>
<dbReference type="InterPro" id="IPR047871">
    <property type="entry name" value="K_chnl_Slo-like"/>
</dbReference>
<organism evidence="24 25">
    <name type="scientific">Pteropus vampyrus</name>
    <name type="common">Large flying fox</name>
    <dbReference type="NCBI Taxonomy" id="132908"/>
    <lineage>
        <taxon>Eukaryota</taxon>
        <taxon>Metazoa</taxon>
        <taxon>Chordata</taxon>
        <taxon>Craniata</taxon>
        <taxon>Vertebrata</taxon>
        <taxon>Euteleostomi</taxon>
        <taxon>Mammalia</taxon>
        <taxon>Eutheria</taxon>
        <taxon>Laurasiatheria</taxon>
        <taxon>Chiroptera</taxon>
        <taxon>Yinpterochiroptera</taxon>
        <taxon>Pteropodoidea</taxon>
        <taxon>Pteropodidae</taxon>
        <taxon>Pteropodinae</taxon>
        <taxon>Pteropus</taxon>
    </lineage>
</organism>
<evidence type="ECO:0000256" key="5">
    <source>
        <dbReference type="ARBA" id="ARBA00022538"/>
    </source>
</evidence>
<dbReference type="GO" id="GO:0005886">
    <property type="term" value="C:plasma membrane"/>
    <property type="evidence" value="ECO:0007669"/>
    <property type="project" value="UniProtKB-SubCell"/>
</dbReference>
<keyword evidence="13 22" id="KW-0472">Membrane</keyword>
<evidence type="ECO:0000256" key="7">
    <source>
        <dbReference type="ARBA" id="ARBA00022826"/>
    </source>
</evidence>
<evidence type="ECO:0000256" key="16">
    <source>
        <dbReference type="ARBA" id="ARBA00034430"/>
    </source>
</evidence>
<evidence type="ECO:0000256" key="14">
    <source>
        <dbReference type="ARBA" id="ARBA00023303"/>
    </source>
</evidence>
<dbReference type="OrthoDB" id="10035564at2759"/>
<feature type="transmembrane region" description="Helical" evidence="22">
    <location>
        <begin position="387"/>
        <end position="404"/>
    </location>
</feature>
<dbReference type="CTD" id="157855"/>
<feature type="region of interest" description="Disordered" evidence="21">
    <location>
        <begin position="1193"/>
        <end position="1235"/>
    </location>
</feature>
<keyword evidence="11 22" id="KW-1133">Transmembrane helix</keyword>
<feature type="compositionally biased region" description="Basic and acidic residues" evidence="21">
    <location>
        <begin position="1213"/>
        <end position="1226"/>
    </location>
</feature>
<evidence type="ECO:0000256" key="8">
    <source>
        <dbReference type="ARBA" id="ARBA00022837"/>
    </source>
</evidence>
<evidence type="ECO:0000256" key="21">
    <source>
        <dbReference type="SAM" id="MobiDB-lite"/>
    </source>
</evidence>
<dbReference type="SUPFAM" id="SSF81324">
    <property type="entry name" value="Voltage-gated potassium channels"/>
    <property type="match status" value="1"/>
</dbReference>
<keyword evidence="9" id="KW-0851">Voltage-gated channel</keyword>
<evidence type="ECO:0000256" key="9">
    <source>
        <dbReference type="ARBA" id="ARBA00022882"/>
    </source>
</evidence>
<keyword evidence="12" id="KW-0406">Ion transport</keyword>
<evidence type="ECO:0000313" key="25">
    <source>
        <dbReference type="RefSeq" id="XP_011371619.1"/>
    </source>
</evidence>
<evidence type="ECO:0000256" key="11">
    <source>
        <dbReference type="ARBA" id="ARBA00022989"/>
    </source>
</evidence>
<proteinExistence type="inferred from homology"/>
<dbReference type="SUPFAM" id="SSF51735">
    <property type="entry name" value="NAD(P)-binding Rossmann-fold domains"/>
    <property type="match status" value="1"/>
</dbReference>
<dbReference type="Proteomes" id="UP000515202">
    <property type="component" value="Unplaced"/>
</dbReference>
<keyword evidence="6 22" id="KW-0812">Transmembrane</keyword>
<feature type="transmembrane region" description="Helical" evidence="22">
    <location>
        <begin position="195"/>
        <end position="218"/>
    </location>
</feature>
<keyword evidence="10" id="KW-0630">Potassium</keyword>
<evidence type="ECO:0000313" key="24">
    <source>
        <dbReference type="Proteomes" id="UP000515202"/>
    </source>
</evidence>
<dbReference type="InterPro" id="IPR048735">
    <property type="entry name" value="Slowpoke-like_C"/>
</dbReference>
<keyword evidence="24" id="KW-1185">Reference proteome</keyword>
<dbReference type="Pfam" id="PF00520">
    <property type="entry name" value="Ion_trans"/>
    <property type="match status" value="1"/>
</dbReference>
<sequence>MNGIGLVIKDSETEGIVILVRYAYLISFPLSLGRYFLVPNPIASTYVKHKTVARYLTVCLTKALQPEQAQIVSGTKREKEQVISTSVQVPDRPLTEMYVFQTRNPQQTGKQRWLVSNLTPNRKVNDVIIWVMFGHTGVLDPEHLYDQLLPHSRSEQHMGQELILSKKINLNQSRNLYLHGVFRDRIEMLLSAQTVVGQVLMILVFVLSIGSLIIYFINSTDPVGSCSSYQDKTIPIDLTFNVFFSFYFGLRFLAADDKIKFWMEMNSIVDIFTIPPTFISYYLKSNWLGLRFLRALRLLELPKILQILRVIKTSNSVKFSKLLSVVLSTWFTAAGFIHLVENSGDPWLKGRNSQNISYFESIYLVMATTSTVGFGDVVPKTSLGRTFIMFFTLGSLVLFANYIPEMVELFVNKKKHTSSYEVLKGKKFIVVCGNITVDSVTAFLRNFLRHKSGEINTEIVFLGESPPSLELETIFKCYMAYTTFVFGSALKWEDLRRVAVDSAEACLIIANPLCSDSHAEDTSNIMRVLSIKNYNPNTRVIIQILQSHNKVFLPKIPSWNWATGDNIICFAELKLGFIAQGCLVPGLCTFLTTLFVEQNKKVSLKKPWQKNFLSSLKNKVLTQRLSDDFAGMTFPEVSRLCFVKMHLMLIAIEYKSLFSRGFCLILNPSAEVKLRKNTLGFFIAESIKEVRRAFLYCATCHGDVYTPELIGLCSCKSKSYQHFTETTEVQKRSTMKGFHDTERHDSFPGERPSMISNLSTNTRSFLSEDADCFDSSGMFHWCKATPLDNVILKRSDKSKHEFRNHVVACIFGDAQSTLMGLRNFVMPLRASNYTRQELKDIVFIGSLDYLRREWRFLRNFPQIYILPGSALYSGDLRAVNIEECSMCAVLSPPSKTSSSQTLVDTETIMTTLNLGSLRISCTARTPSESEGMSHYFSGCFGHSKHRRIPILTELKNPSNIHFIEQLSGMEEHLPGTRLHLSTSFCTGTVFSGSFLDSLLATAFYNYHVLEFLQMLVTGGISSQMEQHLRKDKFLGLIDSSTTIMSGRRRCKLGLLSLNQTILSDIQPKKTFGQVFCGSLDNFGILCLGLYRMIDEEEHNPEHKRGVCGFVITRPVNDFKLLPSDLVFCAIPFDISCYKKDTSCQGQYETVNITSPISEVPPDINYSSTVGPFDLKTPQPSNISVHTLESKRLSVSDSKRTVLTQNGKPSPQTHPDETVEKNGKENMMETIEEITE</sequence>
<evidence type="ECO:0000256" key="2">
    <source>
        <dbReference type="ARBA" id="ARBA00008648"/>
    </source>
</evidence>
<evidence type="ECO:0000256" key="17">
    <source>
        <dbReference type="ARBA" id="ARBA00058651"/>
    </source>
</evidence>
<feature type="domain" description="RCK N-terminal" evidence="23">
    <location>
        <begin position="426"/>
        <end position="568"/>
    </location>
</feature>
<dbReference type="Gene3D" id="3.40.50.720">
    <property type="entry name" value="NAD(P)-binding Rossmann-like Domain"/>
    <property type="match status" value="2"/>
</dbReference>
<dbReference type="Pfam" id="PF03493">
    <property type="entry name" value="BK_channel_a"/>
    <property type="match status" value="1"/>
</dbReference>
<dbReference type="Gene3D" id="1.10.287.70">
    <property type="match status" value="1"/>
</dbReference>
<feature type="transmembrane region" description="Helical" evidence="22">
    <location>
        <begin position="356"/>
        <end position="375"/>
    </location>
</feature>
<keyword evidence="14 25" id="KW-0407">Ion channel</keyword>
<evidence type="ECO:0000256" key="18">
    <source>
        <dbReference type="ARBA" id="ARBA00072463"/>
    </source>
</evidence>
<name>A0A6P3R5B9_PTEVA</name>
<evidence type="ECO:0000256" key="22">
    <source>
        <dbReference type="SAM" id="Phobius"/>
    </source>
</evidence>
<dbReference type="FunFam" id="3.40.50.720:FF:000005">
    <property type="entry name" value="calcium-activated potassium channel subunit alpha-1 isoform X6"/>
    <property type="match status" value="1"/>
</dbReference>
<dbReference type="InterPro" id="IPR003148">
    <property type="entry name" value="RCK_N"/>
</dbReference>
<reference evidence="25" key="1">
    <citation type="submission" date="2025-08" db="UniProtKB">
        <authorList>
            <consortium name="RefSeq"/>
        </authorList>
    </citation>
    <scope>IDENTIFICATION</scope>
    <source>
        <tissue evidence="25">Kidney</tissue>
    </source>
</reference>
<keyword evidence="5" id="KW-0633">Potassium transport</keyword>
<dbReference type="PANTHER" id="PTHR10027:SF23">
    <property type="entry name" value="POTASSIUM CHANNEL SUBFAMILY U MEMBER 1"/>
    <property type="match status" value="1"/>
</dbReference>
<dbReference type="FunFam" id="1.10.287.70:FF:000130">
    <property type="entry name" value="Potassium calcium-activated channel subfamily U member 1"/>
    <property type="match status" value="1"/>
</dbReference>
<comment type="catalytic activity">
    <reaction evidence="16">
        <text>K(+)(in) = K(+)(out)</text>
        <dbReference type="Rhea" id="RHEA:29463"/>
        <dbReference type="ChEBI" id="CHEBI:29103"/>
    </reaction>
</comment>
<dbReference type="Pfam" id="PF22614">
    <property type="entry name" value="Slo-like_RCK"/>
    <property type="match status" value="2"/>
</dbReference>
<dbReference type="InterPro" id="IPR003929">
    <property type="entry name" value="K_chnl_BK_asu"/>
</dbReference>
<keyword evidence="7" id="KW-0631">Potassium channel</keyword>
<dbReference type="GO" id="GO:0034702">
    <property type="term" value="C:monoatomic ion channel complex"/>
    <property type="evidence" value="ECO:0007669"/>
    <property type="project" value="UniProtKB-KW"/>
</dbReference>
<evidence type="ECO:0000256" key="4">
    <source>
        <dbReference type="ARBA" id="ARBA00022475"/>
    </source>
</evidence>
<keyword evidence="4" id="KW-1003">Cell membrane</keyword>
<evidence type="ECO:0000256" key="13">
    <source>
        <dbReference type="ARBA" id="ARBA00023136"/>
    </source>
</evidence>
<comment type="subcellular location">
    <subcellularLocation>
        <location evidence="1">Cell membrane</location>
        <topology evidence="1">Multi-pass membrane protein</topology>
    </subcellularLocation>
</comment>
<dbReference type="PRINTS" id="PR01449">
    <property type="entry name" value="BKCHANNELA"/>
</dbReference>
<comment type="similarity">
    <text evidence="2">Belongs to the potassium channel family. Calcium-activated (TC 1.A.1.3) subfamily. KCa1.1/KCNMA1 sub-subfamily.</text>
</comment>
<feature type="transmembrane region" description="Helical" evidence="22">
    <location>
        <begin position="238"/>
        <end position="255"/>
    </location>
</feature>
<dbReference type="PROSITE" id="PS51201">
    <property type="entry name" value="RCK_N"/>
    <property type="match status" value="2"/>
</dbReference>
<dbReference type="GO" id="GO:0005267">
    <property type="term" value="F:potassium channel activity"/>
    <property type="evidence" value="ECO:0007669"/>
    <property type="project" value="UniProtKB-KW"/>
</dbReference>
<dbReference type="Pfam" id="PF21014">
    <property type="entry name" value="Slowpoke_C"/>
    <property type="match status" value="1"/>
</dbReference>
<protein>
    <recommendedName>
        <fullName evidence="18">Potassium channel subfamily U member 1</fullName>
    </recommendedName>
    <alternativeName>
        <fullName evidence="15">BK channel</fullName>
    </alternativeName>
    <alternativeName>
        <fullName evidence="20">Calcium-activated potassium channel subunit alpha-3</fullName>
    </alternativeName>
    <alternativeName>
        <fullName evidence="19">Slowpoke homolog 3</fullName>
    </alternativeName>
</protein>
<evidence type="ECO:0000256" key="20">
    <source>
        <dbReference type="ARBA" id="ARBA00080924"/>
    </source>
</evidence>